<dbReference type="Pfam" id="PF02563">
    <property type="entry name" value="Poly_export"/>
    <property type="match status" value="1"/>
</dbReference>
<dbReference type="AlphaFoldDB" id="A0A841K8A0"/>
<evidence type="ECO:0000256" key="1">
    <source>
        <dbReference type="ARBA" id="ARBA00022729"/>
    </source>
</evidence>
<proteinExistence type="predicted"/>
<comment type="caution">
    <text evidence="5">The sequence shown here is derived from an EMBL/GenBank/DDBJ whole genome shotgun (WGS) entry which is preliminary data.</text>
</comment>
<evidence type="ECO:0000256" key="2">
    <source>
        <dbReference type="SAM" id="Coils"/>
    </source>
</evidence>
<dbReference type="PANTHER" id="PTHR33619:SF3">
    <property type="entry name" value="POLYSACCHARIDE EXPORT PROTEIN GFCE-RELATED"/>
    <property type="match status" value="1"/>
</dbReference>
<dbReference type="InterPro" id="IPR003715">
    <property type="entry name" value="Poly_export_N"/>
</dbReference>
<feature type="domain" description="Polysaccharide export protein N-terminal" evidence="4">
    <location>
        <begin position="57"/>
        <end position="121"/>
    </location>
</feature>
<dbReference type="RefSeq" id="WP_183335018.1">
    <property type="nucleotide sequence ID" value="NZ_BMHX01000005.1"/>
</dbReference>
<dbReference type="Proteomes" id="UP000588017">
    <property type="component" value="Unassembled WGS sequence"/>
</dbReference>
<evidence type="ECO:0000256" key="3">
    <source>
        <dbReference type="SAM" id="MobiDB-lite"/>
    </source>
</evidence>
<feature type="coiled-coil region" evidence="2">
    <location>
        <begin position="339"/>
        <end position="381"/>
    </location>
</feature>
<dbReference type="InterPro" id="IPR049712">
    <property type="entry name" value="Poly_export"/>
</dbReference>
<evidence type="ECO:0000259" key="4">
    <source>
        <dbReference type="Pfam" id="PF02563"/>
    </source>
</evidence>
<keyword evidence="2" id="KW-0175">Coiled coil</keyword>
<dbReference type="Gene3D" id="3.30.1950.10">
    <property type="entry name" value="wza like domain"/>
    <property type="match status" value="1"/>
</dbReference>
<evidence type="ECO:0000313" key="5">
    <source>
        <dbReference type="EMBL" id="MBB6168681.1"/>
    </source>
</evidence>
<keyword evidence="1" id="KW-0732">Signal</keyword>
<dbReference type="EMBL" id="JACHEH010000005">
    <property type="protein sequence ID" value="MBB6168681.1"/>
    <property type="molecule type" value="Genomic_DNA"/>
</dbReference>
<protein>
    <submittedName>
        <fullName evidence="5">Polysaccharide export outer membrane protein</fullName>
    </submittedName>
</protein>
<evidence type="ECO:0000313" key="6">
    <source>
        <dbReference type="Proteomes" id="UP000588017"/>
    </source>
</evidence>
<dbReference type="GO" id="GO:0015159">
    <property type="term" value="F:polysaccharide transmembrane transporter activity"/>
    <property type="evidence" value="ECO:0007669"/>
    <property type="project" value="InterPro"/>
</dbReference>
<accession>A0A841K8A0</accession>
<name>A0A841K8A0_9HYPH</name>
<keyword evidence="6" id="KW-1185">Reference proteome</keyword>
<gene>
    <name evidence="5" type="ORF">HNQ73_002318</name>
</gene>
<dbReference type="PANTHER" id="PTHR33619">
    <property type="entry name" value="POLYSACCHARIDE EXPORT PROTEIN GFCE-RELATED"/>
    <property type="match status" value="1"/>
</dbReference>
<sequence>MNETLFSDGMGHGAGRDGGASTERRFARATMLAPQRRPFARLPLAVAAAMLLLVLPARADFRVDTGDVIEIVVTSAPELQRRLPVRIDGNISFPLIGTMKVAGLTASELQDRVQAALSAKVFQRRMPDGTQVDIIIGADEVTASVVEYRPVYVNGDVLKPGEYAYRPSMTVRQAVTAAGSYSLVRFGTGDRFAETANFEAEFGALWAEYVRAEARIWGLRKLLGQEQPFDYATLVGGPITRASASEVLAIESERVAAVEADQQRRRDALVRALKECDDEIAVLAERQKVEDKSAADDAEELARITKLYGRGELISQRVTDARRAVMLSESRRLETTSHLMQIRRLRVELQSQLDRLDGELRMGLLRELQEATGRAEGLRARINGLTLVRQRTLSLPEASPSAALKPQIMIVRKTDEGREHFVADEDTELYPGDVLQVSVSPVNAGGVAMGTTPDGAVAVR</sequence>
<feature type="region of interest" description="Disordered" evidence="3">
    <location>
        <begin position="1"/>
        <end position="21"/>
    </location>
</feature>
<organism evidence="5 6">
    <name type="scientific">Chelatococcus composti</name>
    <dbReference type="NCBI Taxonomy" id="1743235"/>
    <lineage>
        <taxon>Bacteria</taxon>
        <taxon>Pseudomonadati</taxon>
        <taxon>Pseudomonadota</taxon>
        <taxon>Alphaproteobacteria</taxon>
        <taxon>Hyphomicrobiales</taxon>
        <taxon>Chelatococcaceae</taxon>
        <taxon>Chelatococcus</taxon>
    </lineage>
</organism>
<reference evidence="5 6" key="1">
    <citation type="submission" date="2020-08" db="EMBL/GenBank/DDBJ databases">
        <title>Genomic Encyclopedia of Type Strains, Phase IV (KMG-IV): sequencing the most valuable type-strain genomes for metagenomic binning, comparative biology and taxonomic classification.</title>
        <authorList>
            <person name="Goeker M."/>
        </authorList>
    </citation>
    <scope>NUCLEOTIDE SEQUENCE [LARGE SCALE GENOMIC DNA]</scope>
    <source>
        <strain evidence="5 6">DSM 101465</strain>
    </source>
</reference>